<accession>A0A7R8VWW5</accession>
<evidence type="ECO:0000256" key="1">
    <source>
        <dbReference type="SAM" id="MobiDB-lite"/>
    </source>
</evidence>
<gene>
    <name evidence="2" type="ORF">TDIB3V08_LOCUS12563</name>
</gene>
<organism evidence="2">
    <name type="scientific">Timema douglasi</name>
    <name type="common">Walking stick</name>
    <dbReference type="NCBI Taxonomy" id="61478"/>
    <lineage>
        <taxon>Eukaryota</taxon>
        <taxon>Metazoa</taxon>
        <taxon>Ecdysozoa</taxon>
        <taxon>Arthropoda</taxon>
        <taxon>Hexapoda</taxon>
        <taxon>Insecta</taxon>
        <taxon>Pterygota</taxon>
        <taxon>Neoptera</taxon>
        <taxon>Polyneoptera</taxon>
        <taxon>Phasmatodea</taxon>
        <taxon>Timematodea</taxon>
        <taxon>Timematoidea</taxon>
        <taxon>Timematidae</taxon>
        <taxon>Timema</taxon>
    </lineage>
</organism>
<evidence type="ECO:0000313" key="2">
    <source>
        <dbReference type="EMBL" id="CAD7206414.1"/>
    </source>
</evidence>
<feature type="region of interest" description="Disordered" evidence="1">
    <location>
        <begin position="1"/>
        <end position="68"/>
    </location>
</feature>
<reference evidence="2" key="1">
    <citation type="submission" date="2020-11" db="EMBL/GenBank/DDBJ databases">
        <authorList>
            <person name="Tran Van P."/>
        </authorList>
    </citation>
    <scope>NUCLEOTIDE SEQUENCE</scope>
</reference>
<dbReference type="EMBL" id="OA581624">
    <property type="protein sequence ID" value="CAD7206414.1"/>
    <property type="molecule type" value="Genomic_DNA"/>
</dbReference>
<proteinExistence type="predicted"/>
<protein>
    <submittedName>
        <fullName evidence="2">Uncharacterized protein</fullName>
    </submittedName>
</protein>
<dbReference type="AlphaFoldDB" id="A0A7R8VWW5"/>
<sequence>MRQNISDRPSSLAVPDSSDPAPWFILPPEGSLQSSRPLLKPNGIATRQRDREELEEPSIRGWTAARSATNPRSHTRHVICKVGGLAREVYLSPVHSACKPFLPDDVTARALTGGGIGLPGRGSDEARDENDIKVKEGFGNQINLCRDRGLNPGRLHRSLTPYPLDHRVTSDKL</sequence>
<name>A0A7R8VWW5_TIMDO</name>